<keyword evidence="4 6" id="KW-0472">Membrane</keyword>
<accession>A0A4V3CY81</accession>
<feature type="compositionally biased region" description="Basic and acidic residues" evidence="5">
    <location>
        <begin position="210"/>
        <end position="222"/>
    </location>
</feature>
<comment type="subcellular location">
    <subcellularLocation>
        <location evidence="1">Membrane</location>
        <topology evidence="1">Multi-pass membrane protein</topology>
    </subcellularLocation>
</comment>
<evidence type="ECO:0000256" key="6">
    <source>
        <dbReference type="SAM" id="Phobius"/>
    </source>
</evidence>
<organism evidence="7 8">
    <name type="scientific">Leucobacter luti</name>
    <dbReference type="NCBI Taxonomy" id="340320"/>
    <lineage>
        <taxon>Bacteria</taxon>
        <taxon>Bacillati</taxon>
        <taxon>Actinomycetota</taxon>
        <taxon>Actinomycetes</taxon>
        <taxon>Micrococcales</taxon>
        <taxon>Microbacteriaceae</taxon>
        <taxon>Leucobacter</taxon>
    </lineage>
</organism>
<sequence length="222" mass="23511">MSTVSPLGAYLPGRSALHRLRPGAKLLGLFAFATTVVALRGTVTTALLLGIAVLLALLAGLRGRDFWRVTRGFALIAIPLFAFQAWQNGWERGFEVVGDLFALILAASAVTASTAVDDMLDTVAWALQPLRPLGVDPERVAFAFSLVIRAIPSILEVAQETRAAARARGLDHSLRARVVPLVLRSVAHAQLTGEAMTARGIGDDDTEGAGNHDGDGREPPTT</sequence>
<evidence type="ECO:0000313" key="8">
    <source>
        <dbReference type="Proteomes" id="UP000295601"/>
    </source>
</evidence>
<evidence type="ECO:0000256" key="2">
    <source>
        <dbReference type="ARBA" id="ARBA00022692"/>
    </source>
</evidence>
<comment type="caution">
    <text evidence="7">The sequence shown here is derived from an EMBL/GenBank/DDBJ whole genome shotgun (WGS) entry which is preliminary data.</text>
</comment>
<feature type="region of interest" description="Disordered" evidence="5">
    <location>
        <begin position="195"/>
        <end position="222"/>
    </location>
</feature>
<keyword evidence="8" id="KW-1185">Reference proteome</keyword>
<gene>
    <name evidence="7" type="ORF">EDF62_1134</name>
</gene>
<dbReference type="RefSeq" id="WP_133616288.1">
    <property type="nucleotide sequence ID" value="NZ_SNYA01000003.1"/>
</dbReference>
<protein>
    <submittedName>
        <fullName evidence="7">Biotin transport system permease protein</fullName>
    </submittedName>
</protein>
<evidence type="ECO:0000256" key="4">
    <source>
        <dbReference type="ARBA" id="ARBA00023136"/>
    </source>
</evidence>
<keyword evidence="3 6" id="KW-1133">Transmembrane helix</keyword>
<dbReference type="GO" id="GO:0005886">
    <property type="term" value="C:plasma membrane"/>
    <property type="evidence" value="ECO:0007669"/>
    <property type="project" value="TreeGrafter"/>
</dbReference>
<proteinExistence type="predicted"/>
<keyword evidence="2 6" id="KW-0812">Transmembrane</keyword>
<dbReference type="InterPro" id="IPR003339">
    <property type="entry name" value="ABC/ECF_trnsptr_transmembrane"/>
</dbReference>
<dbReference type="OrthoDB" id="509049at2"/>
<reference evidence="7 8" key="1">
    <citation type="submission" date="2019-03" db="EMBL/GenBank/DDBJ databases">
        <title>Genomic analyses of the natural microbiome of Caenorhabditis elegans.</title>
        <authorList>
            <person name="Samuel B."/>
        </authorList>
    </citation>
    <scope>NUCLEOTIDE SEQUENCE [LARGE SCALE GENOMIC DNA]</scope>
    <source>
        <strain evidence="7 8">JUb18</strain>
    </source>
</reference>
<dbReference type="EMBL" id="SNYA01000003">
    <property type="protein sequence ID" value="TDP93158.1"/>
    <property type="molecule type" value="Genomic_DNA"/>
</dbReference>
<dbReference type="PANTHER" id="PTHR33514">
    <property type="entry name" value="PROTEIN ABCI12, CHLOROPLASTIC"/>
    <property type="match status" value="1"/>
</dbReference>
<evidence type="ECO:0000313" key="7">
    <source>
        <dbReference type="EMBL" id="TDP93158.1"/>
    </source>
</evidence>
<dbReference type="CDD" id="cd16914">
    <property type="entry name" value="EcfT"/>
    <property type="match status" value="1"/>
</dbReference>
<evidence type="ECO:0000256" key="5">
    <source>
        <dbReference type="SAM" id="MobiDB-lite"/>
    </source>
</evidence>
<dbReference type="AlphaFoldDB" id="A0A4V3CY81"/>
<feature type="transmembrane region" description="Helical" evidence="6">
    <location>
        <begin position="27"/>
        <end position="60"/>
    </location>
</feature>
<dbReference type="Proteomes" id="UP000295601">
    <property type="component" value="Unassembled WGS sequence"/>
</dbReference>
<dbReference type="PANTHER" id="PTHR33514:SF13">
    <property type="entry name" value="PROTEIN ABCI12, CHLOROPLASTIC"/>
    <property type="match status" value="1"/>
</dbReference>
<evidence type="ECO:0000256" key="1">
    <source>
        <dbReference type="ARBA" id="ARBA00004141"/>
    </source>
</evidence>
<evidence type="ECO:0000256" key="3">
    <source>
        <dbReference type="ARBA" id="ARBA00022989"/>
    </source>
</evidence>
<name>A0A4V3CY81_9MICO</name>
<dbReference type="Pfam" id="PF02361">
    <property type="entry name" value="CbiQ"/>
    <property type="match status" value="1"/>
</dbReference>